<name>A0A840PXG9_URETH</name>
<protein>
    <submittedName>
        <fullName evidence="1">Uncharacterized protein</fullName>
    </submittedName>
</protein>
<dbReference type="AlphaFoldDB" id="A0A840PXG9"/>
<accession>A0A840PXG9</accession>
<gene>
    <name evidence="1" type="ORF">HNR36_002998</name>
</gene>
<keyword evidence="2" id="KW-1185">Reference proteome</keyword>
<evidence type="ECO:0000313" key="1">
    <source>
        <dbReference type="EMBL" id="MBB5150570.1"/>
    </source>
</evidence>
<dbReference type="Proteomes" id="UP000557217">
    <property type="component" value="Unassembled WGS sequence"/>
</dbReference>
<reference evidence="1 2" key="1">
    <citation type="submission" date="2020-08" db="EMBL/GenBank/DDBJ databases">
        <title>Genomic Encyclopedia of Type Strains, Phase IV (KMG-IV): sequencing the most valuable type-strain genomes for metagenomic binning, comparative biology and taxonomic classification.</title>
        <authorList>
            <person name="Goeker M."/>
        </authorList>
    </citation>
    <scope>NUCLEOTIDE SEQUENCE [LARGE SCALE GENOMIC DNA]</scope>
    <source>
        <strain evidence="1 2">DSM 10633</strain>
    </source>
</reference>
<evidence type="ECO:0000313" key="2">
    <source>
        <dbReference type="Proteomes" id="UP000557217"/>
    </source>
</evidence>
<sequence>MWVDNMVIGEIKKDWEVDFESYEMFLANREYFTNTELKSRFLRIYQKIYLYTTLTNGICELDKRSKIEQFFFECKNNMIISYDLANLNYINASKQILRSCIESFFRLSLGISRYIEYCNRQVELNNFPQIILNSFLQLRFNSLLN</sequence>
<comment type="caution">
    <text evidence="1">The sequence shown here is derived from an EMBL/GenBank/DDBJ whole genome shotgun (WGS) entry which is preliminary data.</text>
</comment>
<organism evidence="1 2">
    <name type="scientific">Ureibacillus thermosphaericus</name>
    <dbReference type="NCBI Taxonomy" id="51173"/>
    <lineage>
        <taxon>Bacteria</taxon>
        <taxon>Bacillati</taxon>
        <taxon>Bacillota</taxon>
        <taxon>Bacilli</taxon>
        <taxon>Bacillales</taxon>
        <taxon>Caryophanaceae</taxon>
        <taxon>Ureibacillus</taxon>
    </lineage>
</organism>
<proteinExistence type="predicted"/>
<dbReference type="EMBL" id="JACHGZ010000071">
    <property type="protein sequence ID" value="MBB5150570.1"/>
    <property type="molecule type" value="Genomic_DNA"/>
</dbReference>